<name>A0A4V3ERP0_9CLOT</name>
<evidence type="ECO:0000313" key="2">
    <source>
        <dbReference type="Proteomes" id="UP000295325"/>
    </source>
</evidence>
<proteinExistence type="predicted"/>
<keyword evidence="2" id="KW-1185">Reference proteome</keyword>
<protein>
    <submittedName>
        <fullName evidence="1">Uncharacterized protein</fullName>
    </submittedName>
</protein>
<evidence type="ECO:0000313" key="1">
    <source>
        <dbReference type="EMBL" id="TDT46003.1"/>
    </source>
</evidence>
<reference evidence="1 2" key="1">
    <citation type="submission" date="2019-03" db="EMBL/GenBank/DDBJ databases">
        <title>Genomic Encyclopedia of Type Strains, Phase IV (KMG-IV): sequencing the most valuable type-strain genomes for metagenomic binning, comparative biology and taxonomic classification.</title>
        <authorList>
            <person name="Goeker M."/>
        </authorList>
    </citation>
    <scope>NUCLEOTIDE SEQUENCE [LARGE SCALE GENOMIC DNA]</scope>
    <source>
        <strain evidence="1 2">DSM 24455</strain>
    </source>
</reference>
<organism evidence="1 2">
    <name type="scientific">Fonticella tunisiensis</name>
    <dbReference type="NCBI Taxonomy" id="1096341"/>
    <lineage>
        <taxon>Bacteria</taxon>
        <taxon>Bacillati</taxon>
        <taxon>Bacillota</taxon>
        <taxon>Clostridia</taxon>
        <taxon>Eubacteriales</taxon>
        <taxon>Clostridiaceae</taxon>
        <taxon>Fonticella</taxon>
    </lineage>
</organism>
<dbReference type="EMBL" id="SOAZ01000041">
    <property type="protein sequence ID" value="TDT46003.1"/>
    <property type="molecule type" value="Genomic_DNA"/>
</dbReference>
<comment type="caution">
    <text evidence="1">The sequence shown here is derived from an EMBL/GenBank/DDBJ whole genome shotgun (WGS) entry which is preliminary data.</text>
</comment>
<accession>A0A4V3ERP0</accession>
<sequence>MTYTESNKSFVKSILQPYFREAGIKVEEDTLDRIVDEIIKNDNLSDFRASNGHDMILQSGLNLLKQMARKSKYKS</sequence>
<dbReference type="RefSeq" id="WP_133629425.1">
    <property type="nucleotide sequence ID" value="NZ_SOAZ01000041.1"/>
</dbReference>
<dbReference type="Proteomes" id="UP000295325">
    <property type="component" value="Unassembled WGS sequence"/>
</dbReference>
<gene>
    <name evidence="1" type="ORF">EDD71_1416</name>
</gene>
<dbReference type="AlphaFoldDB" id="A0A4V3ERP0"/>